<protein>
    <submittedName>
        <fullName evidence="1">Uncharacterized protein</fullName>
    </submittedName>
</protein>
<evidence type="ECO:0000313" key="2">
    <source>
        <dbReference type="Proteomes" id="UP001589683"/>
    </source>
</evidence>
<reference evidence="1 2" key="1">
    <citation type="submission" date="2024-09" db="EMBL/GenBank/DDBJ databases">
        <authorList>
            <person name="Sun Q."/>
            <person name="Mori K."/>
        </authorList>
    </citation>
    <scope>NUCLEOTIDE SEQUENCE [LARGE SCALE GENOMIC DNA]</scope>
    <source>
        <strain evidence="1 2">CECT 8726</strain>
    </source>
</reference>
<evidence type="ECO:0000313" key="1">
    <source>
        <dbReference type="EMBL" id="MFB9230348.1"/>
    </source>
</evidence>
<dbReference type="Proteomes" id="UP001589683">
    <property type="component" value="Unassembled WGS sequence"/>
</dbReference>
<proteinExistence type="predicted"/>
<dbReference type="EMBL" id="JBHMEA010000006">
    <property type="protein sequence ID" value="MFB9230348.1"/>
    <property type="molecule type" value="Genomic_DNA"/>
</dbReference>
<sequence>MSIEQAKKYIRRLRTEVPLRQQFELVWQGKRRNPDDIYVIKGESMVPHLLASSIPDFKTDPSGNQSWWSISSAQQDMHDLLFSKWDGKDHAQRYLDGGTISNESIQKVIDKPEMEAVLQLLANVANACCGYEISLAHMNEAWHCYVQWVYKKVDYTGRHDEVQRLRMDLVDKLSLRTHINDLVSSKDMPLGVAGLLKIYLQTGFTNEGAYEGFEEHKTLLESVVIVAEEAGYNFSALDYLKDCIHKQAEDDPGPDLDDRYWPEDDPNRWNHQSITPVRLSF</sequence>
<comment type="caution">
    <text evidence="1">The sequence shown here is derived from an EMBL/GenBank/DDBJ whole genome shotgun (WGS) entry which is preliminary data.</text>
</comment>
<accession>A0ABV5JC43</accession>
<name>A0ABV5JC43_9RHOB</name>
<keyword evidence="2" id="KW-1185">Reference proteome</keyword>
<gene>
    <name evidence="1" type="ORF">ACFFUT_00945</name>
</gene>
<dbReference type="RefSeq" id="WP_213888611.1">
    <property type="nucleotide sequence ID" value="NZ_JAGFNU010000004.1"/>
</dbReference>
<organism evidence="1 2">
    <name type="scientific">Pseudohalocynthiibacter aestuariivivens</name>
    <dbReference type="NCBI Taxonomy" id="1591409"/>
    <lineage>
        <taxon>Bacteria</taxon>
        <taxon>Pseudomonadati</taxon>
        <taxon>Pseudomonadota</taxon>
        <taxon>Alphaproteobacteria</taxon>
        <taxon>Rhodobacterales</taxon>
        <taxon>Paracoccaceae</taxon>
        <taxon>Pseudohalocynthiibacter</taxon>
    </lineage>
</organism>